<dbReference type="InterPro" id="IPR029069">
    <property type="entry name" value="HotDog_dom_sf"/>
</dbReference>
<dbReference type="eggNOG" id="COG4706">
    <property type="taxonomic scope" value="Bacteria"/>
</dbReference>
<keyword evidence="2" id="KW-1185">Reference proteome</keyword>
<dbReference type="Proteomes" id="UP000008332">
    <property type="component" value="Chromosome"/>
</dbReference>
<dbReference type="InterPro" id="IPR016776">
    <property type="entry name" value="ApeP-like_dehydratase"/>
</dbReference>
<name>Q21RB9_ALBFT</name>
<dbReference type="Gene3D" id="3.10.129.10">
    <property type="entry name" value="Hotdog Thioesterase"/>
    <property type="match status" value="1"/>
</dbReference>
<dbReference type="OrthoDB" id="9800188at2"/>
<reference evidence="2" key="1">
    <citation type="submission" date="2006-02" db="EMBL/GenBank/DDBJ databases">
        <title>Complete sequence of chromosome of Rhodoferax ferrireducens DSM 15236.</title>
        <authorList>
            <person name="Copeland A."/>
            <person name="Lucas S."/>
            <person name="Lapidus A."/>
            <person name="Barry K."/>
            <person name="Detter J.C."/>
            <person name="Glavina del Rio T."/>
            <person name="Hammon N."/>
            <person name="Israni S."/>
            <person name="Pitluck S."/>
            <person name="Brettin T."/>
            <person name="Bruce D."/>
            <person name="Han C."/>
            <person name="Tapia R."/>
            <person name="Gilna P."/>
            <person name="Kiss H."/>
            <person name="Schmutz J."/>
            <person name="Larimer F."/>
            <person name="Land M."/>
            <person name="Kyrpides N."/>
            <person name="Ivanova N."/>
            <person name="Richardson P."/>
        </authorList>
    </citation>
    <scope>NUCLEOTIDE SEQUENCE [LARGE SCALE GENOMIC DNA]</scope>
    <source>
        <strain evidence="2">ATCC BAA-621 / DSM 15236 / T118</strain>
    </source>
</reference>
<dbReference type="RefSeq" id="WP_011466246.1">
    <property type="nucleotide sequence ID" value="NC_007908.1"/>
</dbReference>
<dbReference type="HOGENOM" id="CLU_129359_0_0_4"/>
<accession>Q21RB9</accession>
<proteinExistence type="predicted"/>
<evidence type="ECO:0000313" key="1">
    <source>
        <dbReference type="EMBL" id="ABD71684.1"/>
    </source>
</evidence>
<dbReference type="EMBL" id="CP000267">
    <property type="protein sequence ID" value="ABD71684.1"/>
    <property type="molecule type" value="Genomic_DNA"/>
</dbReference>
<dbReference type="SUPFAM" id="SSF54637">
    <property type="entry name" value="Thioesterase/thiol ester dehydrase-isomerase"/>
    <property type="match status" value="1"/>
</dbReference>
<protein>
    <recommendedName>
        <fullName evidence="3">3-hydroxylacyl-ACP dehydratase</fullName>
    </recommendedName>
</protein>
<evidence type="ECO:0008006" key="3">
    <source>
        <dbReference type="Google" id="ProtNLM"/>
    </source>
</evidence>
<dbReference type="STRING" id="338969.Rfer_3986"/>
<sequence length="154" mass="17013">MTIDRAWIQRHIPHQGTMCLLEVVKQWDDTSIQCLAHNHVALDNPLRNTHGLPISAGIEYAAQAMAVHGALLAPVDQLPEVGYLTSVRNVQWWTPRLDNVGAEITIQATRISGNEVSLLYEFSVLCHERLLLRGRAGVMVKPPASPQNLLAPLA</sequence>
<organism evidence="1 2">
    <name type="scientific">Albidiferax ferrireducens (strain ATCC BAA-621 / DSM 15236 / T118)</name>
    <name type="common">Rhodoferax ferrireducens</name>
    <dbReference type="NCBI Taxonomy" id="338969"/>
    <lineage>
        <taxon>Bacteria</taxon>
        <taxon>Pseudomonadati</taxon>
        <taxon>Pseudomonadota</taxon>
        <taxon>Betaproteobacteria</taxon>
        <taxon>Burkholderiales</taxon>
        <taxon>Comamonadaceae</taxon>
        <taxon>Rhodoferax</taxon>
    </lineage>
</organism>
<dbReference type="Pfam" id="PF22817">
    <property type="entry name" value="ApeP-like"/>
    <property type="match status" value="1"/>
</dbReference>
<dbReference type="KEGG" id="rfr:Rfer_3986"/>
<dbReference type="AlphaFoldDB" id="Q21RB9"/>
<evidence type="ECO:0000313" key="2">
    <source>
        <dbReference type="Proteomes" id="UP000008332"/>
    </source>
</evidence>
<gene>
    <name evidence="1" type="ordered locus">Rfer_3986</name>
</gene>